<name>A0A292YRC2_9BACL</name>
<organism evidence="3 4">
    <name type="scientific">Effusibacillus lacus</name>
    <dbReference type="NCBI Taxonomy" id="1348429"/>
    <lineage>
        <taxon>Bacteria</taxon>
        <taxon>Bacillati</taxon>
        <taxon>Bacillota</taxon>
        <taxon>Bacilli</taxon>
        <taxon>Bacillales</taxon>
        <taxon>Alicyclobacillaceae</taxon>
        <taxon>Effusibacillus</taxon>
    </lineage>
</organism>
<protein>
    <submittedName>
        <fullName evidence="3">Penicillin-binding protein</fullName>
    </submittedName>
</protein>
<gene>
    <name evidence="3" type="ORF">EFBL_3427</name>
</gene>
<keyword evidence="4" id="KW-1185">Reference proteome</keyword>
<comment type="caution">
    <text evidence="3">The sequence shown here is derived from an EMBL/GenBank/DDBJ whole genome shotgun (WGS) entry which is preliminary data.</text>
</comment>
<dbReference type="RefSeq" id="WP_165912483.1">
    <property type="nucleotide sequence ID" value="NZ_BDUF01000109.1"/>
</dbReference>
<feature type="domain" description="Beta-lactamase-related" evidence="2">
    <location>
        <begin position="12"/>
        <end position="308"/>
    </location>
</feature>
<dbReference type="Gene3D" id="3.40.710.10">
    <property type="entry name" value="DD-peptidase/beta-lactamase superfamily"/>
    <property type="match status" value="1"/>
</dbReference>
<dbReference type="InterPro" id="IPR012338">
    <property type="entry name" value="Beta-lactam/transpept-like"/>
</dbReference>
<dbReference type="InterPro" id="IPR050789">
    <property type="entry name" value="Diverse_Enzym_Activities"/>
</dbReference>
<dbReference type="SUPFAM" id="SSF56601">
    <property type="entry name" value="beta-lactamase/transpeptidase-like"/>
    <property type="match status" value="1"/>
</dbReference>
<dbReference type="EMBL" id="BDUF01000109">
    <property type="protein sequence ID" value="GAX91736.1"/>
    <property type="molecule type" value="Genomic_DNA"/>
</dbReference>
<evidence type="ECO:0000313" key="3">
    <source>
        <dbReference type="EMBL" id="GAX91736.1"/>
    </source>
</evidence>
<evidence type="ECO:0000256" key="1">
    <source>
        <dbReference type="ARBA" id="ARBA00022801"/>
    </source>
</evidence>
<dbReference type="GO" id="GO:0016787">
    <property type="term" value="F:hydrolase activity"/>
    <property type="evidence" value="ECO:0007669"/>
    <property type="project" value="UniProtKB-KW"/>
</dbReference>
<dbReference type="Proteomes" id="UP000217785">
    <property type="component" value="Unassembled WGS sequence"/>
</dbReference>
<dbReference type="Pfam" id="PF00144">
    <property type="entry name" value="Beta-lactamase"/>
    <property type="match status" value="1"/>
</dbReference>
<dbReference type="PANTHER" id="PTHR43283">
    <property type="entry name" value="BETA-LACTAMASE-RELATED"/>
    <property type="match status" value="1"/>
</dbReference>
<dbReference type="InterPro" id="IPR001466">
    <property type="entry name" value="Beta-lactam-related"/>
</dbReference>
<evidence type="ECO:0000313" key="4">
    <source>
        <dbReference type="Proteomes" id="UP000217785"/>
    </source>
</evidence>
<dbReference type="AlphaFoldDB" id="A0A292YRC2"/>
<dbReference type="PANTHER" id="PTHR43283:SF11">
    <property type="entry name" value="BETA-LACTAMASE-RELATED DOMAIN-CONTAINING PROTEIN"/>
    <property type="match status" value="1"/>
</dbReference>
<sequence length="331" mass="36636">MDFRKVEDYLERVIREKLIPGAVLRIEQKGDLLYETSLGFRHTSPKKPMRTDTLFDIASLTKVTATVGVLLTLFERGIIAPEARLGDILPVGEDKQAITLQQCLTHTAGFQATIRLKKDIMEIADVPLAYPPGSKVIYSDLGFLLLGKVIEIATGKQLDKAVSELTGALGMNDTFYNPGDPERCAATEWRDSLGRHQWGEVHDENATVLGGIAGHAGLFSTARDLARYGSLFLPTSAGEWFLRSTQCFTEGLGERRGLGWLLWQPGCFGSPEAGPKSFGHTGFTGTSLWVDPDIELVVVLLTNRVHYGREPHIIKIREIVHSLVYNTFKQI</sequence>
<evidence type="ECO:0000259" key="2">
    <source>
        <dbReference type="Pfam" id="PF00144"/>
    </source>
</evidence>
<proteinExistence type="predicted"/>
<reference evidence="4" key="1">
    <citation type="submission" date="2017-07" db="EMBL/GenBank/DDBJ databases">
        <title>Draft genome sequence of Effusibacillus lacus strain skLN1.</title>
        <authorList>
            <person name="Watanabe M."/>
            <person name="Kojima H."/>
            <person name="Fukui M."/>
        </authorList>
    </citation>
    <scope>NUCLEOTIDE SEQUENCE [LARGE SCALE GENOMIC DNA]</scope>
    <source>
        <strain evidence="4">skLN1</strain>
    </source>
</reference>
<accession>A0A292YRC2</accession>
<keyword evidence="1" id="KW-0378">Hydrolase</keyword>